<protein>
    <submittedName>
        <fullName evidence="1">Uncharacterized protein</fullName>
    </submittedName>
</protein>
<organism evidence="1 2">
    <name type="scientific">Burkholderia thailandensis (strain ATCC 700388 / DSM 13276 / CCUG 48851 / CIP 106301 / E264)</name>
    <dbReference type="NCBI Taxonomy" id="271848"/>
    <lineage>
        <taxon>Bacteria</taxon>
        <taxon>Pseudomonadati</taxon>
        <taxon>Pseudomonadota</taxon>
        <taxon>Betaproteobacteria</taxon>
        <taxon>Burkholderiales</taxon>
        <taxon>Burkholderiaceae</taxon>
        <taxon>Burkholderia</taxon>
        <taxon>pseudomallei group</taxon>
    </lineage>
</organism>
<proteinExistence type="predicted"/>
<gene>
    <name evidence="1" type="ordered locus">BTH_I3285</name>
</gene>
<dbReference type="HOGENOM" id="CLU_3041331_0_0_4"/>
<sequence length="54" mass="6097">MPRRVSVMFAVLCRAGRLRRWCDGYRVVVSTVVHACGDGAFRHRVPDSPRARIG</sequence>
<accession>Q2STH2</accession>
<dbReference type="AlphaFoldDB" id="Q2STH2"/>
<dbReference type="Proteomes" id="UP000001930">
    <property type="component" value="Chromosome I"/>
</dbReference>
<evidence type="ECO:0000313" key="2">
    <source>
        <dbReference type="Proteomes" id="UP000001930"/>
    </source>
</evidence>
<dbReference type="EMBL" id="CP000086">
    <property type="protein sequence ID" value="ABC37734.1"/>
    <property type="molecule type" value="Genomic_DNA"/>
</dbReference>
<name>Q2STH2_BURTA</name>
<keyword evidence="2" id="KW-1185">Reference proteome</keyword>
<evidence type="ECO:0000313" key="1">
    <source>
        <dbReference type="EMBL" id="ABC37734.1"/>
    </source>
</evidence>
<dbReference type="KEGG" id="bte:BTH_I3285"/>
<reference evidence="1 2" key="1">
    <citation type="journal article" date="2005" name="BMC Genomics">
        <title>Bacterial genome adaptation to niches: divergence of the potential virulence genes in three Burkholderia species of different survival strategies.</title>
        <authorList>
            <person name="Kim H.S."/>
            <person name="Schell M.A."/>
            <person name="Yu Y."/>
            <person name="Ulrich R.L."/>
            <person name="Sarria S.H."/>
            <person name="Nierman W.C."/>
            <person name="DeShazer D."/>
        </authorList>
    </citation>
    <scope>NUCLEOTIDE SEQUENCE [LARGE SCALE GENOMIC DNA]</scope>
    <source>
        <strain evidence="2">ATCC 700388 / DSM 13276 / CCUG 48851 / CIP 106301 / E264</strain>
    </source>
</reference>